<proteinExistence type="predicted"/>
<evidence type="ECO:0000259" key="1">
    <source>
        <dbReference type="Pfam" id="PF18730"/>
    </source>
</evidence>
<dbReference type="InterPro" id="IPR041394">
    <property type="entry name" value="HEPN_Cthe2314"/>
</dbReference>
<sequence length="241" mass="28345">MIRKLLGEPPRVNKGILLDAMNSMSDMLNLLERQIQAGGDPTHDFRKADILTRGLMSSLDELEQSHHAAAFFRMKVKAGYAEDMSEDEKSDYALYVFFYKDGFVRVFSILDKLGNWLNDVCDLKTGQYKAHYSYFTVLRQLKYLKMHPVLTDNLIDIKDTYNDAINRLRKRRNTEIHYMNTEMQDDLWQRHRALYGKIQLEDLDHHLEDLQQGLEMVCRSLSNAFTYTAKQWENRAVRPKI</sequence>
<gene>
    <name evidence="2" type="ORF">IAQ67_23170</name>
</gene>
<protein>
    <recommendedName>
        <fullName evidence="1">Cthe-2314-like HEPN domain-containing protein</fullName>
    </recommendedName>
</protein>
<dbReference type="RefSeq" id="WP_190297918.1">
    <property type="nucleotide sequence ID" value="NZ_CP061172.1"/>
</dbReference>
<name>A0A7H0Y6H1_9BACL</name>
<reference evidence="2 3" key="1">
    <citation type="submission" date="2020-09" db="EMBL/GenBank/DDBJ databases">
        <title>Characterization of Paenibacillus peoriae strain ZF390 with broad-spectrum antimicrobial activity as a potential biocontrol agent.</title>
        <authorList>
            <person name="Li L."/>
            <person name="Zhao Y."/>
            <person name="Li B."/>
            <person name="Xie X."/>
        </authorList>
    </citation>
    <scope>NUCLEOTIDE SEQUENCE [LARGE SCALE GENOMIC DNA]</scope>
    <source>
        <strain evidence="2 3">ZF390</strain>
    </source>
</reference>
<evidence type="ECO:0000313" key="3">
    <source>
        <dbReference type="Proteomes" id="UP000516384"/>
    </source>
</evidence>
<feature type="domain" description="Cthe-2314-like HEPN" evidence="1">
    <location>
        <begin position="52"/>
        <end position="228"/>
    </location>
</feature>
<dbReference type="EMBL" id="CP061172">
    <property type="protein sequence ID" value="QNR66679.1"/>
    <property type="molecule type" value="Genomic_DNA"/>
</dbReference>
<dbReference type="AlphaFoldDB" id="A0A7H0Y6H1"/>
<evidence type="ECO:0000313" key="2">
    <source>
        <dbReference type="EMBL" id="QNR66679.1"/>
    </source>
</evidence>
<accession>A0A7H0Y6H1</accession>
<organism evidence="2 3">
    <name type="scientific">Paenibacillus peoriae</name>
    <dbReference type="NCBI Taxonomy" id="59893"/>
    <lineage>
        <taxon>Bacteria</taxon>
        <taxon>Bacillati</taxon>
        <taxon>Bacillota</taxon>
        <taxon>Bacilli</taxon>
        <taxon>Bacillales</taxon>
        <taxon>Paenibacillaceae</taxon>
        <taxon>Paenibacillus</taxon>
    </lineage>
</organism>
<dbReference type="Pfam" id="PF18730">
    <property type="entry name" value="HEPN_Cthe2314"/>
    <property type="match status" value="1"/>
</dbReference>
<dbReference type="Proteomes" id="UP000516384">
    <property type="component" value="Chromosome"/>
</dbReference>